<sequence>MNFIKNLLAVIGLFSLIALIIAAVELQTVMNRIDTFDENALDIYTDFAKKVYASGSAVDAMVVKVKVDEGVSAEDVDVSIRSIANELNIKNVGELPLSKQVEAISGKPFRYVKIYLLCNAMTAASMLNYDDAYSSFLPCRLSVVEDAQGDIWIYTLNMDLMIHGGKPIPPALKEEAIKVRDILDEIMRRAAEGDF</sequence>
<gene>
    <name evidence="2" type="ORF">MNBD_GAMMA11-27</name>
</gene>
<proteinExistence type="predicted"/>
<name>A0A3B0X4S9_9ZZZZ</name>
<organism evidence="2">
    <name type="scientific">hydrothermal vent metagenome</name>
    <dbReference type="NCBI Taxonomy" id="652676"/>
    <lineage>
        <taxon>unclassified sequences</taxon>
        <taxon>metagenomes</taxon>
        <taxon>ecological metagenomes</taxon>
    </lineage>
</organism>
<dbReference type="Pfam" id="PF03625">
    <property type="entry name" value="DUF302"/>
    <property type="match status" value="1"/>
</dbReference>
<evidence type="ECO:0000313" key="2">
    <source>
        <dbReference type="EMBL" id="VAW57917.1"/>
    </source>
</evidence>
<dbReference type="CDD" id="cd14797">
    <property type="entry name" value="DUF302"/>
    <property type="match status" value="1"/>
</dbReference>
<evidence type="ECO:0000259" key="1">
    <source>
        <dbReference type="Pfam" id="PF03625"/>
    </source>
</evidence>
<reference evidence="2" key="1">
    <citation type="submission" date="2018-06" db="EMBL/GenBank/DDBJ databases">
        <authorList>
            <person name="Zhirakovskaya E."/>
        </authorList>
    </citation>
    <scope>NUCLEOTIDE SEQUENCE</scope>
</reference>
<dbReference type="InterPro" id="IPR005180">
    <property type="entry name" value="DUF302"/>
</dbReference>
<dbReference type="Gene3D" id="3.30.310.70">
    <property type="entry name" value="TT1751-like domain"/>
    <property type="match status" value="1"/>
</dbReference>
<feature type="domain" description="DUF302" evidence="1">
    <location>
        <begin position="97"/>
        <end position="157"/>
    </location>
</feature>
<dbReference type="SUPFAM" id="SSF103247">
    <property type="entry name" value="TT1751-like"/>
    <property type="match status" value="1"/>
</dbReference>
<dbReference type="AlphaFoldDB" id="A0A3B0X4S9"/>
<dbReference type="InterPro" id="IPR035923">
    <property type="entry name" value="TT1751-like_sf"/>
</dbReference>
<protein>
    <recommendedName>
        <fullName evidence="1">DUF302 domain-containing protein</fullName>
    </recommendedName>
</protein>
<dbReference type="EMBL" id="UOFG01000006">
    <property type="protein sequence ID" value="VAW57917.1"/>
    <property type="molecule type" value="Genomic_DNA"/>
</dbReference>
<accession>A0A3B0X4S9</accession>